<dbReference type="SUPFAM" id="SSF48403">
    <property type="entry name" value="Ankyrin repeat"/>
    <property type="match status" value="1"/>
</dbReference>
<dbReference type="PROSITE" id="PS50088">
    <property type="entry name" value="ANK_REPEAT"/>
    <property type="match status" value="1"/>
</dbReference>
<reference evidence="2 3" key="1">
    <citation type="journal article" date="2018" name="Genome Biol. Evol.">
        <title>Multiple Roots of Fruiting Body Formation in Amoebozoa.</title>
        <authorList>
            <person name="Hillmann F."/>
            <person name="Forbes G."/>
            <person name="Novohradska S."/>
            <person name="Ferling I."/>
            <person name="Riege K."/>
            <person name="Groth M."/>
            <person name="Westermann M."/>
            <person name="Marz M."/>
            <person name="Spaller T."/>
            <person name="Winckler T."/>
            <person name="Schaap P."/>
            <person name="Glockner G."/>
        </authorList>
    </citation>
    <scope>NUCLEOTIDE SEQUENCE [LARGE SCALE GENOMIC DNA]</scope>
    <source>
        <strain evidence="2 3">Jena</strain>
    </source>
</reference>
<protein>
    <submittedName>
        <fullName evidence="2">Uncharacterized protein</fullName>
    </submittedName>
</protein>
<accession>A0A2P6NDE1</accession>
<comment type="caution">
    <text evidence="2">The sequence shown here is derived from an EMBL/GenBank/DDBJ whole genome shotgun (WGS) entry which is preliminary data.</text>
</comment>
<sequence>MEAEEGSPDFKEGSLWYNEIEAGNEGDLVSYMMHGADVSLPVSYINDKVTFEDTTPLHMVVYLSAHDMVETFLNGGAKMDSLSRLIVIKNENETTTLRDVSVMQLATVLDRKKVIEALTEFAPVDDEQWGAQGQVDRQAKE</sequence>
<dbReference type="InterPro" id="IPR002110">
    <property type="entry name" value="Ankyrin_rpt"/>
</dbReference>
<feature type="repeat" description="ANK" evidence="1">
    <location>
        <begin position="52"/>
        <end position="84"/>
    </location>
</feature>
<evidence type="ECO:0000256" key="1">
    <source>
        <dbReference type="PROSITE-ProRule" id="PRU00023"/>
    </source>
</evidence>
<keyword evidence="3" id="KW-1185">Reference proteome</keyword>
<dbReference type="EMBL" id="MDYQ01000112">
    <property type="protein sequence ID" value="PRP81969.1"/>
    <property type="molecule type" value="Genomic_DNA"/>
</dbReference>
<evidence type="ECO:0000313" key="3">
    <source>
        <dbReference type="Proteomes" id="UP000241769"/>
    </source>
</evidence>
<evidence type="ECO:0000313" key="2">
    <source>
        <dbReference type="EMBL" id="PRP81969.1"/>
    </source>
</evidence>
<dbReference type="AlphaFoldDB" id="A0A2P6NDE1"/>
<keyword evidence="1" id="KW-0040">ANK repeat</keyword>
<organism evidence="2 3">
    <name type="scientific">Planoprotostelium fungivorum</name>
    <dbReference type="NCBI Taxonomy" id="1890364"/>
    <lineage>
        <taxon>Eukaryota</taxon>
        <taxon>Amoebozoa</taxon>
        <taxon>Evosea</taxon>
        <taxon>Variosea</taxon>
        <taxon>Cavosteliida</taxon>
        <taxon>Cavosteliaceae</taxon>
        <taxon>Planoprotostelium</taxon>
    </lineage>
</organism>
<proteinExistence type="predicted"/>
<name>A0A2P6NDE1_9EUKA</name>
<dbReference type="InterPro" id="IPR036770">
    <property type="entry name" value="Ankyrin_rpt-contain_sf"/>
</dbReference>
<dbReference type="InParanoid" id="A0A2P6NDE1"/>
<gene>
    <name evidence="2" type="ORF">PROFUN_10463</name>
</gene>
<dbReference type="Proteomes" id="UP000241769">
    <property type="component" value="Unassembled WGS sequence"/>
</dbReference>